<name>K9VNV6_9CYAN</name>
<dbReference type="AlphaFoldDB" id="K9VNV6"/>
<keyword evidence="2" id="KW-1185">Reference proteome</keyword>
<dbReference type="Proteomes" id="UP000010478">
    <property type="component" value="Chromosome"/>
</dbReference>
<dbReference type="STRING" id="179408.Osc7112_5560"/>
<sequence>MGTVRQDGESRLKASDFNRGSQKILSVTVTPDLGHGVL</sequence>
<evidence type="ECO:0000313" key="2">
    <source>
        <dbReference type="Proteomes" id="UP000010478"/>
    </source>
</evidence>
<organism evidence="1 2">
    <name type="scientific">Phormidium nigroviride PCC 7112</name>
    <dbReference type="NCBI Taxonomy" id="179408"/>
    <lineage>
        <taxon>Bacteria</taxon>
        <taxon>Bacillati</taxon>
        <taxon>Cyanobacteriota</taxon>
        <taxon>Cyanophyceae</taxon>
        <taxon>Oscillatoriophycideae</taxon>
        <taxon>Oscillatoriales</taxon>
        <taxon>Oscillatoriaceae</taxon>
        <taxon>Phormidium</taxon>
    </lineage>
</organism>
<evidence type="ECO:0000313" key="1">
    <source>
        <dbReference type="EMBL" id="AFZ09783.1"/>
    </source>
</evidence>
<dbReference type="EMBL" id="CP003614">
    <property type="protein sequence ID" value="AFZ09783.1"/>
    <property type="molecule type" value="Genomic_DNA"/>
</dbReference>
<proteinExistence type="predicted"/>
<gene>
    <name evidence="1" type="ORF">Osc7112_5560</name>
</gene>
<accession>K9VNV6</accession>
<reference evidence="1 2" key="1">
    <citation type="submission" date="2012-05" db="EMBL/GenBank/DDBJ databases">
        <title>Finished chromosome of genome of Oscillatoria sp. PCC 7112.</title>
        <authorList>
            <consortium name="US DOE Joint Genome Institute"/>
            <person name="Gugger M."/>
            <person name="Coursin T."/>
            <person name="Rippka R."/>
            <person name="Tandeau De Marsac N."/>
            <person name="Huntemann M."/>
            <person name="Wei C.-L."/>
            <person name="Han J."/>
            <person name="Detter J.C."/>
            <person name="Han C."/>
            <person name="Tapia R."/>
            <person name="Davenport K."/>
            <person name="Daligault H."/>
            <person name="Erkkila T."/>
            <person name="Gu W."/>
            <person name="Munk A.C.C."/>
            <person name="Teshima H."/>
            <person name="Xu Y."/>
            <person name="Chain P."/>
            <person name="Chen A."/>
            <person name="Krypides N."/>
            <person name="Mavromatis K."/>
            <person name="Markowitz V."/>
            <person name="Szeto E."/>
            <person name="Ivanova N."/>
            <person name="Mikhailova N."/>
            <person name="Ovchinnikova G."/>
            <person name="Pagani I."/>
            <person name="Pati A."/>
            <person name="Goodwin L."/>
            <person name="Peters L."/>
            <person name="Pitluck S."/>
            <person name="Woyke T."/>
            <person name="Kerfeld C."/>
        </authorList>
    </citation>
    <scope>NUCLEOTIDE SEQUENCE [LARGE SCALE GENOMIC DNA]</scope>
    <source>
        <strain evidence="1 2">PCC 7112</strain>
    </source>
</reference>
<protein>
    <submittedName>
        <fullName evidence="1">Uncharacterized protein</fullName>
    </submittedName>
</protein>
<dbReference type="HOGENOM" id="CLU_3330931_0_0_3"/>
<dbReference type="KEGG" id="oni:Osc7112_5560"/>